<accession>A0A0F0IGC5</accession>
<dbReference type="Proteomes" id="UP000033540">
    <property type="component" value="Unassembled WGS sequence"/>
</dbReference>
<proteinExistence type="predicted"/>
<gene>
    <name evidence="2" type="ORF">P875_00127811</name>
</gene>
<evidence type="ECO:0000313" key="2">
    <source>
        <dbReference type="EMBL" id="KJK66745.1"/>
    </source>
</evidence>
<dbReference type="SUPFAM" id="SSF54909">
    <property type="entry name" value="Dimeric alpha+beta barrel"/>
    <property type="match status" value="1"/>
</dbReference>
<dbReference type="PANTHER" id="PTHR40624">
    <property type="entry name" value="BIOSYNTHESIS MONOOXYGENASE, PUTATIVE (AFU_ORTHOLOGUE AFUA_1G12025)-RELATED"/>
    <property type="match status" value="1"/>
</dbReference>
<keyword evidence="2" id="KW-0503">Monooxygenase</keyword>
<dbReference type="Pfam" id="PF03992">
    <property type="entry name" value="ABM"/>
    <property type="match status" value="1"/>
</dbReference>
<keyword evidence="2" id="KW-0560">Oxidoreductase</keyword>
<evidence type="ECO:0000313" key="3">
    <source>
        <dbReference type="Proteomes" id="UP000033540"/>
    </source>
</evidence>
<evidence type="ECO:0000259" key="1">
    <source>
        <dbReference type="PROSITE" id="PS51725"/>
    </source>
</evidence>
<dbReference type="AlphaFoldDB" id="A0A0F0IGC5"/>
<dbReference type="Gene3D" id="3.30.70.100">
    <property type="match status" value="1"/>
</dbReference>
<dbReference type="InterPro" id="IPR011008">
    <property type="entry name" value="Dimeric_a/b-barrel"/>
</dbReference>
<protein>
    <submittedName>
        <fullName evidence="2">Antibiotic biosynthesis monooxygenase</fullName>
    </submittedName>
</protein>
<reference evidence="2 3" key="1">
    <citation type="submission" date="2015-02" db="EMBL/GenBank/DDBJ databases">
        <title>Draft genome sequence of Aspergillus parasiticus SU-1.</title>
        <authorList>
            <person name="Yu J."/>
            <person name="Fedorova N."/>
            <person name="Yin Y."/>
            <person name="Losada L."/>
            <person name="Zafar N."/>
            <person name="Taujale R."/>
            <person name="Ehrlich K.C."/>
            <person name="Bhatnagar D."/>
            <person name="Cleveland T.E."/>
            <person name="Bennett J.W."/>
            <person name="Nierman W.C."/>
        </authorList>
    </citation>
    <scope>NUCLEOTIDE SEQUENCE [LARGE SCALE GENOMIC DNA]</scope>
    <source>
        <strain evidence="3">ATCC 56775 / NRRL 5862 / SRRC 143 / SU-1</strain>
    </source>
</reference>
<dbReference type="PANTHER" id="PTHR40624:SF1">
    <property type="entry name" value="BIOSYNTHESIS MONOOXYGENASE, PUTATIVE (AFU_ORTHOLOGUE AFUA_1G12025)-RELATED"/>
    <property type="match status" value="1"/>
</dbReference>
<comment type="caution">
    <text evidence="2">The sequence shown here is derived from an EMBL/GenBank/DDBJ whole genome shotgun (WGS) entry which is preliminary data.</text>
</comment>
<dbReference type="EMBL" id="JZEE01000232">
    <property type="protein sequence ID" value="KJK66745.1"/>
    <property type="molecule type" value="Genomic_DNA"/>
</dbReference>
<organism evidence="2 3">
    <name type="scientific">Aspergillus parasiticus (strain ATCC 56775 / NRRL 5862 / SRRC 143 / SU-1)</name>
    <dbReference type="NCBI Taxonomy" id="1403190"/>
    <lineage>
        <taxon>Eukaryota</taxon>
        <taxon>Fungi</taxon>
        <taxon>Dikarya</taxon>
        <taxon>Ascomycota</taxon>
        <taxon>Pezizomycotina</taxon>
        <taxon>Eurotiomycetes</taxon>
        <taxon>Eurotiomycetidae</taxon>
        <taxon>Eurotiales</taxon>
        <taxon>Aspergillaceae</taxon>
        <taxon>Aspergillus</taxon>
        <taxon>Aspergillus subgen. Circumdati</taxon>
    </lineage>
</organism>
<dbReference type="InterPro" id="IPR007138">
    <property type="entry name" value="ABM_dom"/>
</dbReference>
<dbReference type="PROSITE" id="PS51725">
    <property type="entry name" value="ABM"/>
    <property type="match status" value="1"/>
</dbReference>
<name>A0A0F0IGC5_ASPPU</name>
<dbReference type="STRING" id="1403190.A0A0F0IGC5"/>
<sequence>MTSGEFYNIVKLVPKPGKFNELLEAFKSFSEHVKANEPKTQIYCALRPAKTEELVFIEKYTDLDNLKAHGTSPEFKKFSKAIGPLLAGAPEMTKADFVGGFEGRSKL</sequence>
<dbReference type="OrthoDB" id="10011777at2759"/>
<feature type="domain" description="ABM" evidence="1">
    <location>
        <begin position="6"/>
        <end position="97"/>
    </location>
</feature>
<dbReference type="GO" id="GO:0004497">
    <property type="term" value="F:monooxygenase activity"/>
    <property type="evidence" value="ECO:0007669"/>
    <property type="project" value="UniProtKB-KW"/>
</dbReference>